<protein>
    <submittedName>
        <fullName evidence="2">Uncharacterized protein</fullName>
    </submittedName>
</protein>
<evidence type="ECO:0000256" key="1">
    <source>
        <dbReference type="SAM" id="MobiDB-lite"/>
    </source>
</evidence>
<feature type="region of interest" description="Disordered" evidence="1">
    <location>
        <begin position="1"/>
        <end position="78"/>
    </location>
</feature>
<reference evidence="2 3" key="1">
    <citation type="journal article" date="2020" name="ISME J.">
        <title>Uncovering the hidden diversity of litter-decomposition mechanisms in mushroom-forming fungi.</title>
        <authorList>
            <person name="Floudas D."/>
            <person name="Bentzer J."/>
            <person name="Ahren D."/>
            <person name="Johansson T."/>
            <person name="Persson P."/>
            <person name="Tunlid A."/>
        </authorList>
    </citation>
    <scope>NUCLEOTIDE SEQUENCE [LARGE SCALE GENOMIC DNA]</scope>
    <source>
        <strain evidence="2 3">CBS 101986</strain>
    </source>
</reference>
<dbReference type="EMBL" id="JAACJJ010000056">
    <property type="protein sequence ID" value="KAF5312210.1"/>
    <property type="molecule type" value="Genomic_DNA"/>
</dbReference>
<evidence type="ECO:0000313" key="2">
    <source>
        <dbReference type="EMBL" id="KAF5312210.1"/>
    </source>
</evidence>
<dbReference type="AlphaFoldDB" id="A0A8H5AWI9"/>
<gene>
    <name evidence="2" type="ORF">D9619_003685</name>
</gene>
<dbReference type="Proteomes" id="UP000567179">
    <property type="component" value="Unassembled WGS sequence"/>
</dbReference>
<feature type="compositionally biased region" description="Basic residues" evidence="1">
    <location>
        <begin position="108"/>
        <end position="120"/>
    </location>
</feature>
<feature type="compositionally biased region" description="Basic and acidic residues" evidence="1">
    <location>
        <begin position="26"/>
        <end position="37"/>
    </location>
</feature>
<feature type="compositionally biased region" description="Basic and acidic residues" evidence="1">
    <location>
        <begin position="1"/>
        <end position="12"/>
    </location>
</feature>
<evidence type="ECO:0000313" key="3">
    <source>
        <dbReference type="Proteomes" id="UP000567179"/>
    </source>
</evidence>
<dbReference type="OrthoDB" id="3066663at2759"/>
<feature type="compositionally biased region" description="Polar residues" evidence="1">
    <location>
        <begin position="13"/>
        <end position="25"/>
    </location>
</feature>
<comment type="caution">
    <text evidence="2">The sequence shown here is derived from an EMBL/GenBank/DDBJ whole genome shotgun (WGS) entry which is preliminary data.</text>
</comment>
<keyword evidence="3" id="KW-1185">Reference proteome</keyword>
<accession>A0A8H5AWI9</accession>
<feature type="region of interest" description="Disordered" evidence="1">
    <location>
        <begin position="97"/>
        <end position="139"/>
    </location>
</feature>
<organism evidence="2 3">
    <name type="scientific">Psilocybe cf. subviscida</name>
    <dbReference type="NCBI Taxonomy" id="2480587"/>
    <lineage>
        <taxon>Eukaryota</taxon>
        <taxon>Fungi</taxon>
        <taxon>Dikarya</taxon>
        <taxon>Basidiomycota</taxon>
        <taxon>Agaricomycotina</taxon>
        <taxon>Agaricomycetes</taxon>
        <taxon>Agaricomycetidae</taxon>
        <taxon>Agaricales</taxon>
        <taxon>Agaricineae</taxon>
        <taxon>Strophariaceae</taxon>
        <taxon>Psilocybe</taxon>
    </lineage>
</organism>
<name>A0A8H5AWI9_9AGAR</name>
<proteinExistence type="predicted"/>
<feature type="compositionally biased region" description="Polar residues" evidence="1">
    <location>
        <begin position="63"/>
        <end position="78"/>
    </location>
</feature>
<sequence length="233" mass="26130">MSENRVPSRDRNSGGTESALNTSRTNEAEAPHVHPEATSHQQPKQRRENNNSTPSRGLEHQRSNSGASASTQRATRVYSSTAEAIANFRPTPRQVISGIAPHVFDERKRRRSTSQHRSRSPKPYWHPRSAEKKSSPLRSTTSGLFSWEDYSIYLEQSDVKCNDSTDTLSISSITVSRAASIHVVETVENPSTKQRSPKSRWRYLVDIRSLKTVVDKLKLPTSQSHHSATKAKS</sequence>